<dbReference type="PANTHER" id="PTHR30632:SF0">
    <property type="entry name" value="SULFATE-BINDING PROTEIN"/>
    <property type="match status" value="1"/>
</dbReference>
<dbReference type="InterPro" id="IPR050682">
    <property type="entry name" value="ModA/WtpA"/>
</dbReference>
<dbReference type="Pfam" id="PF13531">
    <property type="entry name" value="SBP_bac_11"/>
    <property type="match status" value="1"/>
</dbReference>
<proteinExistence type="predicted"/>
<dbReference type="EMBL" id="OU912926">
    <property type="protein sequence ID" value="CAG9933394.1"/>
    <property type="molecule type" value="Genomic_DNA"/>
</dbReference>
<evidence type="ECO:0000256" key="1">
    <source>
        <dbReference type="SAM" id="SignalP"/>
    </source>
</evidence>
<feature type="chain" id="PRO_5047519376" evidence="1">
    <location>
        <begin position="27"/>
        <end position="277"/>
    </location>
</feature>
<name>A0ABM8Z0P2_9PROT</name>
<dbReference type="Proteomes" id="UP000839052">
    <property type="component" value="Chromosome"/>
</dbReference>
<dbReference type="SUPFAM" id="SSF53850">
    <property type="entry name" value="Periplasmic binding protein-like II"/>
    <property type="match status" value="1"/>
</dbReference>
<organism evidence="2 3">
    <name type="scientific">Candidatus Nitrotoga arctica</name>
    <dbReference type="NCBI Taxonomy" id="453162"/>
    <lineage>
        <taxon>Bacteria</taxon>
        <taxon>Pseudomonadati</taxon>
        <taxon>Pseudomonadota</taxon>
        <taxon>Betaproteobacteria</taxon>
        <taxon>Nitrosomonadales</taxon>
        <taxon>Gallionellaceae</taxon>
        <taxon>Candidatus Nitrotoga</taxon>
    </lineage>
</organism>
<evidence type="ECO:0000313" key="3">
    <source>
        <dbReference type="Proteomes" id="UP000839052"/>
    </source>
</evidence>
<sequence>MLKLKSFHFTLAMLSWLAIVSPHVLAAPPIKVLAAGSLTGALTAVIKAYQEKTGEAVQADFGPAGLLLERIEQGEPADIFASANMAHPQKLADKGLATPPVVMARNRLCAKALPEFGLTKENFVDRLLDPKVGLGTSTPKSDPGGDYTWMMFSKIDKVRPSAEAILQAKAQQLGGGKTNPPVPAGKTAPLYFFEQHKIDISIGYCSSRQTTPDPAFTMIELPAEAAIRADYGLSVLTSTAASHDAAYRFALFIMSPQAQGIISQYGFTTVAEAKPNP</sequence>
<evidence type="ECO:0000313" key="2">
    <source>
        <dbReference type="EMBL" id="CAG9933394.1"/>
    </source>
</evidence>
<reference evidence="2 3" key="1">
    <citation type="submission" date="2021-10" db="EMBL/GenBank/DDBJ databases">
        <authorList>
            <person name="Koch H."/>
        </authorList>
    </citation>
    <scope>NUCLEOTIDE SEQUENCE [LARGE SCALE GENOMIC DNA]</scope>
    <source>
        <strain evidence="2">6680</strain>
    </source>
</reference>
<keyword evidence="1" id="KW-0732">Signal</keyword>
<protein>
    <submittedName>
        <fullName evidence="2">Molybdenum ABC transporter, molybdate-binding protein</fullName>
    </submittedName>
</protein>
<gene>
    <name evidence="2" type="ORF">NTG6680_2145</name>
</gene>
<dbReference type="PANTHER" id="PTHR30632">
    <property type="entry name" value="MOLYBDATE-BINDING PERIPLASMIC PROTEIN"/>
    <property type="match status" value="1"/>
</dbReference>
<feature type="signal peptide" evidence="1">
    <location>
        <begin position="1"/>
        <end position="26"/>
    </location>
</feature>
<keyword evidence="3" id="KW-1185">Reference proteome</keyword>
<dbReference type="Gene3D" id="3.40.190.10">
    <property type="entry name" value="Periplasmic binding protein-like II"/>
    <property type="match status" value="2"/>
</dbReference>
<accession>A0ABM8Z0P2</accession>
<dbReference type="RefSeq" id="WP_239797172.1">
    <property type="nucleotide sequence ID" value="NZ_OU912926.1"/>
</dbReference>